<reference evidence="2" key="2">
    <citation type="submission" date="2016-06" db="UniProtKB">
        <authorList>
            <consortium name="WormBaseParasite"/>
        </authorList>
    </citation>
    <scope>IDENTIFICATION</scope>
</reference>
<name>A0A183CA39_GLOPA</name>
<proteinExistence type="predicted"/>
<dbReference type="Proteomes" id="UP000050741">
    <property type="component" value="Unassembled WGS sequence"/>
</dbReference>
<dbReference type="WBParaSite" id="GPLIN_000973800">
    <property type="protein sequence ID" value="GPLIN_000973800"/>
    <property type="gene ID" value="GPLIN_000973800"/>
</dbReference>
<sequence>MEIAPNNKPEGKTTYETKDLVWFVGLLLYRMLFNNRHPMDSWGPKGRLDLDFLAQKDYEMKRYQWDDLSYAFKPLKPINRWMWMPETARDETGEMATVEERIGIEQVANGQIY</sequence>
<evidence type="ECO:0000313" key="2">
    <source>
        <dbReference type="WBParaSite" id="GPLIN_000973800"/>
    </source>
</evidence>
<evidence type="ECO:0000313" key="1">
    <source>
        <dbReference type="Proteomes" id="UP000050741"/>
    </source>
</evidence>
<keyword evidence="1" id="KW-1185">Reference proteome</keyword>
<protein>
    <submittedName>
        <fullName evidence="2">Protein kinase domain-containing protein</fullName>
    </submittedName>
</protein>
<organism evidence="1 2">
    <name type="scientific">Globodera pallida</name>
    <name type="common">Potato cyst nematode worm</name>
    <name type="synonym">Heterodera pallida</name>
    <dbReference type="NCBI Taxonomy" id="36090"/>
    <lineage>
        <taxon>Eukaryota</taxon>
        <taxon>Metazoa</taxon>
        <taxon>Ecdysozoa</taxon>
        <taxon>Nematoda</taxon>
        <taxon>Chromadorea</taxon>
        <taxon>Rhabditida</taxon>
        <taxon>Tylenchina</taxon>
        <taxon>Tylenchomorpha</taxon>
        <taxon>Tylenchoidea</taxon>
        <taxon>Heteroderidae</taxon>
        <taxon>Heteroderinae</taxon>
        <taxon>Globodera</taxon>
    </lineage>
</organism>
<dbReference type="AlphaFoldDB" id="A0A183CA39"/>
<reference evidence="1" key="1">
    <citation type="submission" date="2014-05" db="EMBL/GenBank/DDBJ databases">
        <title>The genome and life-stage specific transcriptomes of Globodera pallida elucidate key aspects of plant parasitism by a cyst nematode.</title>
        <authorList>
            <person name="Cotton J.A."/>
            <person name="Lilley C.J."/>
            <person name="Jones L.M."/>
            <person name="Kikuchi T."/>
            <person name="Reid A.J."/>
            <person name="Thorpe P."/>
            <person name="Tsai I.J."/>
            <person name="Beasley H."/>
            <person name="Blok V."/>
            <person name="Cock P.J.A."/>
            <person name="Van den Akker S.E."/>
            <person name="Holroyd N."/>
            <person name="Hunt M."/>
            <person name="Mantelin S."/>
            <person name="Naghra H."/>
            <person name="Pain A."/>
            <person name="Palomares-Rius J.E."/>
            <person name="Zarowiecki M."/>
            <person name="Berriman M."/>
            <person name="Jones J.T."/>
            <person name="Urwin P.E."/>
        </authorList>
    </citation>
    <scope>NUCLEOTIDE SEQUENCE [LARGE SCALE GENOMIC DNA]</scope>
    <source>
        <strain evidence="1">Lindley</strain>
    </source>
</reference>
<accession>A0A183CA39</accession>